<dbReference type="Proteomes" id="UP001501521">
    <property type="component" value="Unassembled WGS sequence"/>
</dbReference>
<dbReference type="InterPro" id="IPR000150">
    <property type="entry name" value="Cof"/>
</dbReference>
<dbReference type="InterPro" id="IPR023214">
    <property type="entry name" value="HAD_sf"/>
</dbReference>
<evidence type="ECO:0000313" key="2">
    <source>
        <dbReference type="Proteomes" id="UP001501521"/>
    </source>
</evidence>
<dbReference type="InterPro" id="IPR006379">
    <property type="entry name" value="HAD-SF_hydro_IIB"/>
</dbReference>
<dbReference type="SUPFAM" id="SSF56784">
    <property type="entry name" value="HAD-like"/>
    <property type="match status" value="1"/>
</dbReference>
<gene>
    <name evidence="1" type="ORF">GCM10025789_11230</name>
</gene>
<dbReference type="SFLD" id="SFLDG01140">
    <property type="entry name" value="C2.B:_Phosphomannomutase_and_P"/>
    <property type="match status" value="1"/>
</dbReference>
<dbReference type="InterPro" id="IPR036412">
    <property type="entry name" value="HAD-like_sf"/>
</dbReference>
<name>A0ABP9F874_9ACTN</name>
<comment type="caution">
    <text evidence="1">The sequence shown here is derived from an EMBL/GenBank/DDBJ whole genome shotgun (WGS) entry which is preliminary data.</text>
</comment>
<keyword evidence="1" id="KW-0378">Hydrolase</keyword>
<dbReference type="NCBIfam" id="TIGR00099">
    <property type="entry name" value="Cof-subfamily"/>
    <property type="match status" value="1"/>
</dbReference>
<dbReference type="PANTHER" id="PTHR10000">
    <property type="entry name" value="PHOSPHOSERINE PHOSPHATASE"/>
    <property type="match status" value="1"/>
</dbReference>
<dbReference type="GO" id="GO:0016787">
    <property type="term" value="F:hydrolase activity"/>
    <property type="evidence" value="ECO:0007669"/>
    <property type="project" value="UniProtKB-KW"/>
</dbReference>
<reference evidence="2" key="1">
    <citation type="journal article" date="2019" name="Int. J. Syst. Evol. Microbiol.">
        <title>The Global Catalogue of Microorganisms (GCM) 10K type strain sequencing project: providing services to taxonomists for standard genome sequencing and annotation.</title>
        <authorList>
            <consortium name="The Broad Institute Genomics Platform"/>
            <consortium name="The Broad Institute Genome Sequencing Center for Infectious Disease"/>
            <person name="Wu L."/>
            <person name="Ma J."/>
        </authorList>
    </citation>
    <scope>NUCLEOTIDE SEQUENCE [LARGE SCALE GENOMIC DNA]</scope>
    <source>
        <strain evidence="2">JCM 19125</strain>
    </source>
</reference>
<proteinExistence type="predicted"/>
<dbReference type="SFLD" id="SFLDS00003">
    <property type="entry name" value="Haloacid_Dehalogenase"/>
    <property type="match status" value="1"/>
</dbReference>
<dbReference type="RefSeq" id="WP_345580253.1">
    <property type="nucleotide sequence ID" value="NZ_BAABLV010000018.1"/>
</dbReference>
<dbReference type="Gene3D" id="3.30.1240.10">
    <property type="match status" value="1"/>
</dbReference>
<dbReference type="PANTHER" id="PTHR10000:SF8">
    <property type="entry name" value="HAD SUPERFAMILY HYDROLASE-LIKE, TYPE 3"/>
    <property type="match status" value="1"/>
</dbReference>
<accession>A0ABP9F874</accession>
<protein>
    <submittedName>
        <fullName evidence="1">HAD family hydrolase</fullName>
    </submittedName>
</protein>
<organism evidence="1 2">
    <name type="scientific">Tessaracoccus lubricantis</name>
    <dbReference type="NCBI Taxonomy" id="545543"/>
    <lineage>
        <taxon>Bacteria</taxon>
        <taxon>Bacillati</taxon>
        <taxon>Actinomycetota</taxon>
        <taxon>Actinomycetes</taxon>
        <taxon>Propionibacteriales</taxon>
        <taxon>Propionibacteriaceae</taxon>
        <taxon>Tessaracoccus</taxon>
    </lineage>
</organism>
<evidence type="ECO:0000313" key="1">
    <source>
        <dbReference type="EMBL" id="GAA4895474.1"/>
    </source>
</evidence>
<sequence>MEFTPQLVALDIDGTLVDAFGVMPAEVRAAVRRAVDRGVTVVLSTGRSWLATQPIADHLELPDGWHVSANGAMVVTYPELEIRHETRFDPADVIRQVTQIAPHARIAVQDGLHWRVSQEFPPGELLGNVEVVPVEQLATEEVSRVIIRDPETTEEAFSEMVGKLGLQEVAYFVGWSAWLDIAPKGIDKAFGLEMVCKNLGIGRESVLAIGDGRNDIEMLEWAGRGVAMGDAPDEVKAAADAVTGGFEELGVVEELNLWFPVLETEGAA</sequence>
<dbReference type="Pfam" id="PF08282">
    <property type="entry name" value="Hydrolase_3"/>
    <property type="match status" value="1"/>
</dbReference>
<dbReference type="Gene3D" id="3.40.50.1000">
    <property type="entry name" value="HAD superfamily/HAD-like"/>
    <property type="match status" value="1"/>
</dbReference>
<dbReference type="NCBIfam" id="TIGR01484">
    <property type="entry name" value="HAD-SF-IIB"/>
    <property type="match status" value="1"/>
</dbReference>
<dbReference type="PROSITE" id="PS01229">
    <property type="entry name" value="COF_2"/>
    <property type="match status" value="1"/>
</dbReference>
<dbReference type="EMBL" id="BAABLV010000018">
    <property type="protein sequence ID" value="GAA4895474.1"/>
    <property type="molecule type" value="Genomic_DNA"/>
</dbReference>
<keyword evidence="2" id="KW-1185">Reference proteome</keyword>